<accession>V6M7F3</accession>
<keyword evidence="2" id="KW-1185">Reference proteome</keyword>
<sequence>MSLYDIHVGKLLNGKRKFDGHGFFMYTKEGDLNELNDLQGSTGVVVDSKKIEDLLFQHCTETINKFANTDENCIWQAKNAEFGNHFVHSLARLNFHNFNGGKEHAEGDSSLL</sequence>
<organism evidence="1 2">
    <name type="scientific">Brevibacillus panacihumi W25</name>
    <dbReference type="NCBI Taxonomy" id="1408254"/>
    <lineage>
        <taxon>Bacteria</taxon>
        <taxon>Bacillati</taxon>
        <taxon>Bacillota</taxon>
        <taxon>Bacilli</taxon>
        <taxon>Bacillales</taxon>
        <taxon>Paenibacillaceae</taxon>
        <taxon>Brevibacillus</taxon>
    </lineage>
</organism>
<name>V6M7F3_9BACL</name>
<dbReference type="PATRIC" id="fig|1408254.3.peg.3269"/>
<evidence type="ECO:0000313" key="1">
    <source>
        <dbReference type="EMBL" id="EST53820.1"/>
    </source>
</evidence>
<dbReference type="OrthoDB" id="2892164at2"/>
<dbReference type="HOGENOM" id="CLU_2141099_0_0_9"/>
<proteinExistence type="predicted"/>
<dbReference type="AlphaFoldDB" id="V6M7F3"/>
<dbReference type="RefSeq" id="WP_023557192.1">
    <property type="nucleotide sequence ID" value="NZ_KI629785.1"/>
</dbReference>
<evidence type="ECO:0000313" key="2">
    <source>
        <dbReference type="Proteomes" id="UP000017973"/>
    </source>
</evidence>
<reference evidence="1 2" key="1">
    <citation type="journal article" date="2014" name="Genome Announc.">
        <title>Draft Genome Sequence of Brevibacillus panacihumi Strain W25, a Halotolerant Hydrocarbon-Degrading Bacterium.</title>
        <authorList>
            <person name="Wang X."/>
            <person name="Jin D."/>
            <person name="Zhou L."/>
            <person name="Wu L."/>
            <person name="An W."/>
            <person name="Chen Y."/>
            <person name="Zhao L."/>
        </authorList>
    </citation>
    <scope>NUCLEOTIDE SEQUENCE [LARGE SCALE GENOMIC DNA]</scope>
    <source>
        <strain evidence="1 2">W25</strain>
    </source>
</reference>
<dbReference type="EMBL" id="AYJU01000017">
    <property type="protein sequence ID" value="EST53820.1"/>
    <property type="molecule type" value="Genomic_DNA"/>
</dbReference>
<dbReference type="Proteomes" id="UP000017973">
    <property type="component" value="Unassembled WGS sequence"/>
</dbReference>
<gene>
    <name evidence="1" type="ORF">T458_16630</name>
</gene>
<protein>
    <submittedName>
        <fullName evidence="1">Uncharacterized protein</fullName>
    </submittedName>
</protein>
<comment type="caution">
    <text evidence="1">The sequence shown here is derived from an EMBL/GenBank/DDBJ whole genome shotgun (WGS) entry which is preliminary data.</text>
</comment>